<accession>A0A1L7XSY6</accession>
<dbReference type="OrthoDB" id="3045089at2759"/>
<dbReference type="PANTHER" id="PTHR38886">
    <property type="entry name" value="SESA DOMAIN-CONTAINING PROTEIN"/>
    <property type="match status" value="1"/>
</dbReference>
<feature type="compositionally biased region" description="Low complexity" evidence="1">
    <location>
        <begin position="415"/>
        <end position="427"/>
    </location>
</feature>
<protein>
    <recommendedName>
        <fullName evidence="2">Ubiquitin-like domain-containing protein</fullName>
    </recommendedName>
</protein>
<feature type="compositionally biased region" description="Polar residues" evidence="1">
    <location>
        <begin position="506"/>
        <end position="519"/>
    </location>
</feature>
<feature type="region of interest" description="Disordered" evidence="1">
    <location>
        <begin position="409"/>
        <end position="443"/>
    </location>
</feature>
<organism evidence="3 4">
    <name type="scientific">Phialocephala subalpina</name>
    <dbReference type="NCBI Taxonomy" id="576137"/>
    <lineage>
        <taxon>Eukaryota</taxon>
        <taxon>Fungi</taxon>
        <taxon>Dikarya</taxon>
        <taxon>Ascomycota</taxon>
        <taxon>Pezizomycotina</taxon>
        <taxon>Leotiomycetes</taxon>
        <taxon>Helotiales</taxon>
        <taxon>Mollisiaceae</taxon>
        <taxon>Phialocephala</taxon>
        <taxon>Phialocephala fortinii species complex</taxon>
    </lineage>
</organism>
<feature type="compositionally biased region" description="Low complexity" evidence="1">
    <location>
        <begin position="569"/>
        <end position="588"/>
    </location>
</feature>
<dbReference type="PROSITE" id="PS00436">
    <property type="entry name" value="PEROXIDASE_2"/>
    <property type="match status" value="1"/>
</dbReference>
<evidence type="ECO:0000313" key="3">
    <source>
        <dbReference type="EMBL" id="CZR68156.1"/>
    </source>
</evidence>
<feature type="compositionally biased region" description="Basic and acidic residues" evidence="1">
    <location>
        <begin position="557"/>
        <end position="568"/>
    </location>
</feature>
<dbReference type="PANTHER" id="PTHR38886:SF1">
    <property type="entry name" value="NACHT-NTPASE AND P-LOOP NTPASES N-TERMINAL DOMAIN-CONTAINING PROTEIN"/>
    <property type="match status" value="1"/>
</dbReference>
<feature type="domain" description="Ubiquitin-like" evidence="2">
    <location>
        <begin position="230"/>
        <end position="308"/>
    </location>
</feature>
<reference evidence="3 4" key="1">
    <citation type="submission" date="2016-03" db="EMBL/GenBank/DDBJ databases">
        <authorList>
            <person name="Ploux O."/>
        </authorList>
    </citation>
    <scope>NUCLEOTIDE SEQUENCE [LARGE SCALE GENOMIC DNA]</scope>
    <source>
        <strain evidence="3 4">UAMH 11012</strain>
    </source>
</reference>
<evidence type="ECO:0000259" key="2">
    <source>
        <dbReference type="Pfam" id="PF22893"/>
    </source>
</evidence>
<dbReference type="STRING" id="576137.A0A1L7XSY6"/>
<name>A0A1L7XSY6_9HELO</name>
<feature type="region of interest" description="Disordered" evidence="1">
    <location>
        <begin position="456"/>
        <end position="588"/>
    </location>
</feature>
<sequence>MASFGWSAGDVVATIALVNRVVQCIRGSHNARDHFQELVSELEALSRALCEISELAKVPGQTPEIQALKIASSSCGETLQRFYVKVRPFEDSLGAASTRSKLKATPRMVRWELLIKKDVPELRSYLVAHVGALNLRLNTALLRTSSKSQSQGCRIEQKQDINAKFIQQLTKDQAEMVEKISLIPTVDTVPKIDTLMTIAIGVWKSQNEILSHLAKASQNLPPPDLDHTWAQPPVKFEDALGRRFLIPSEYDWDKIEAVIQAQFKKGPGSAKVRSGDYELFYRRSGHSIMESNFFGLIPGSYITMTIIIGRYQGQGLISEGCTRIGCRSSQIKMITPDTTTCIECQSVFRKAQKALPRPMKRTISDSATSSHKPQADHMTAMDFRCYKNVSIYFVELPATPTKFREKYTRDYRPSQTQPPLQTEQTPQASDLASAPIREPSKITTRKRSFIERLLQKIPGSQCAEPKKTRDRNTSTVRSMLQRHVSHNGARLVRLNFHSSAHERSSAKPSQKAMNATGRVTSPPKAMEHQLNQHQPIVVRPPPGIPTGLPPEVPASKSPRDSGSEERSEPAPLLSWPSLSSDSPDPITSPLHVFDEQLRAKLAESRFPSPQADPPCETLTVDLSVSPSPQPRSSTEIQTLREKLRSRRLTAMTPEYWTLDVVEFWLKENNFSDDWVETFTYLNIHGSAFLELDGLNFDTMHQKVYPRLEQECADSGTGWDMAREREEGKRLRRLIRGLVQTRHWLAPTVNYT</sequence>
<dbReference type="InterPro" id="IPR054464">
    <property type="entry name" value="ULD_fung"/>
</dbReference>
<dbReference type="AlphaFoldDB" id="A0A1L7XSY6"/>
<gene>
    <name evidence="3" type="ORF">PAC_18055</name>
</gene>
<dbReference type="Proteomes" id="UP000184330">
    <property type="component" value="Unassembled WGS sequence"/>
</dbReference>
<dbReference type="GO" id="GO:0004601">
    <property type="term" value="F:peroxidase activity"/>
    <property type="evidence" value="ECO:0007669"/>
    <property type="project" value="InterPro"/>
</dbReference>
<dbReference type="EMBL" id="FJOG01000051">
    <property type="protein sequence ID" value="CZR68156.1"/>
    <property type="molecule type" value="Genomic_DNA"/>
</dbReference>
<evidence type="ECO:0000256" key="1">
    <source>
        <dbReference type="SAM" id="MobiDB-lite"/>
    </source>
</evidence>
<evidence type="ECO:0000313" key="4">
    <source>
        <dbReference type="Proteomes" id="UP000184330"/>
    </source>
</evidence>
<proteinExistence type="predicted"/>
<dbReference type="Pfam" id="PF22893">
    <property type="entry name" value="ULD_2"/>
    <property type="match status" value="1"/>
</dbReference>
<feature type="compositionally biased region" description="Pro residues" evidence="1">
    <location>
        <begin position="538"/>
        <end position="552"/>
    </location>
</feature>
<dbReference type="InterPro" id="IPR019794">
    <property type="entry name" value="Peroxidases_AS"/>
</dbReference>
<keyword evidence="4" id="KW-1185">Reference proteome</keyword>